<gene>
    <name evidence="10" type="primary">proS</name>
    <name evidence="12" type="ORF">HLB44_06620</name>
</gene>
<dbReference type="PANTHER" id="PTHR42753">
    <property type="entry name" value="MITOCHONDRIAL RIBOSOME PROTEIN L39/PROLYL-TRNA LIGASE FAMILY MEMBER"/>
    <property type="match status" value="1"/>
</dbReference>
<dbReference type="Gene3D" id="3.40.50.800">
    <property type="entry name" value="Anticodon-binding domain"/>
    <property type="match status" value="1"/>
</dbReference>
<dbReference type="Pfam" id="PF00587">
    <property type="entry name" value="tRNA-synt_2b"/>
    <property type="match status" value="1"/>
</dbReference>
<comment type="caution">
    <text evidence="12">The sequence shown here is derived from an EMBL/GenBank/DDBJ whole genome shotgun (WGS) entry which is preliminary data.</text>
</comment>
<dbReference type="InterPro" id="IPR002316">
    <property type="entry name" value="Pro-tRNA-ligase_IIa"/>
</dbReference>
<dbReference type="SUPFAM" id="SSF55826">
    <property type="entry name" value="YbaK/ProRS associated domain"/>
    <property type="match status" value="1"/>
</dbReference>
<evidence type="ECO:0000256" key="3">
    <source>
        <dbReference type="ARBA" id="ARBA00022490"/>
    </source>
</evidence>
<dbReference type="InterPro" id="IPR033730">
    <property type="entry name" value="ProRS_core_prok"/>
</dbReference>
<accession>A0ABX2ECT7</accession>
<comment type="function">
    <text evidence="10">Catalyzes the attachment of proline to tRNA(Pro) in a two-step reaction: proline is first activated by ATP to form Pro-AMP and then transferred to the acceptor end of tRNA(Pro). As ProRS can inadvertently accommodate and process non-cognate amino acids such as alanine and cysteine, to avoid such errors it has two additional distinct editing activities against alanine. One activity is designated as 'pretransfer' editing and involves the tRNA(Pro)-independent hydrolysis of activated Ala-AMP. The other activity is designated 'posttransfer' editing and involves deacylation of mischarged Ala-tRNA(Pro). The misacylated Cys-tRNA(Pro) is not edited by ProRS.</text>
</comment>
<dbReference type="EC" id="6.1.1.15" evidence="10"/>
<dbReference type="InterPro" id="IPR006195">
    <property type="entry name" value="aa-tRNA-synth_II"/>
</dbReference>
<dbReference type="SUPFAM" id="SSF55681">
    <property type="entry name" value="Class II aaRS and biotin synthetases"/>
    <property type="match status" value="1"/>
</dbReference>
<dbReference type="RefSeq" id="WP_173121764.1">
    <property type="nucleotide sequence ID" value="NZ_JABRWJ010000002.1"/>
</dbReference>
<dbReference type="InterPro" id="IPR050062">
    <property type="entry name" value="Pro-tRNA_synthetase"/>
</dbReference>
<dbReference type="InterPro" id="IPR002314">
    <property type="entry name" value="aa-tRNA-synt_IIb"/>
</dbReference>
<evidence type="ECO:0000256" key="2">
    <source>
        <dbReference type="ARBA" id="ARBA00011738"/>
    </source>
</evidence>
<dbReference type="PRINTS" id="PR01046">
    <property type="entry name" value="TRNASYNTHPRO"/>
</dbReference>
<dbReference type="PANTHER" id="PTHR42753:SF2">
    <property type="entry name" value="PROLINE--TRNA LIGASE"/>
    <property type="match status" value="1"/>
</dbReference>
<dbReference type="EMBL" id="JABRWJ010000002">
    <property type="protein sequence ID" value="NRF66652.1"/>
    <property type="molecule type" value="Genomic_DNA"/>
</dbReference>
<dbReference type="CDD" id="cd04334">
    <property type="entry name" value="ProRS-INS"/>
    <property type="match status" value="1"/>
</dbReference>
<dbReference type="SUPFAM" id="SSF52954">
    <property type="entry name" value="Class II aaRS ABD-related"/>
    <property type="match status" value="1"/>
</dbReference>
<dbReference type="InterPro" id="IPR023717">
    <property type="entry name" value="Pro-tRNA-Synthase_IIa_type1"/>
</dbReference>
<evidence type="ECO:0000313" key="13">
    <source>
        <dbReference type="Proteomes" id="UP000737171"/>
    </source>
</evidence>
<dbReference type="Gene3D" id="3.90.960.10">
    <property type="entry name" value="YbaK/aminoacyl-tRNA synthetase-associated domain"/>
    <property type="match status" value="1"/>
</dbReference>
<comment type="subunit">
    <text evidence="2 10">Homodimer.</text>
</comment>
<keyword evidence="13" id="KW-1185">Reference proteome</keyword>
<sequence>MKASQFFIATLKEAPADAEVISHQLMMRAGMIKRLSAGIYNYMPMGLRVIRKVEAIIREEMVRSGAVELLMPLVQPAELWQESGRFQAYGPELLRLKDRHDRDFVVQPTSEEVITDIARQELRSYRQLPKNFFHIQTKFRDERRPRFGVMRGREFTMKDAYSFDRDKDGAAKSYDIMFAAYKRIFDRFGLQYRAVAADTGAIGGDLSHEFQVIADTGEDAIVYCPTSDYAANVELAEGIALGTRAAPGEAMVKTPTPGKSTCADVAALLGLPLQRTVKSLVLATDQLNEAGDVIKTTVWLLLVRGDHDLNEVKTGKVEGLKQGWRFATASEIEDHFGCKPGYLGPVSTKKPVKVIADRTVAAMSDFICGANQADFHITGVNWGRDLPEPDLVADIRNVVAGDPSPDGKGVLAIQRGIEVGHVFYLGTKYSKSMNANYLDENGKPQPMEMGCYGIGVTRILGAAIEQNHDERGIVWPAAIAPFAVVVCPIGYDRSAEVRAAADQLHETLGAAGIDVMLDDRGERPGAMFADWELIGAPLRVVISDRGLKAGTVEVQGRREAQASTVALAEAAALVKERLGA</sequence>
<keyword evidence="7 10" id="KW-0648">Protein biosynthesis</keyword>
<protein>
    <recommendedName>
        <fullName evidence="10">Proline--tRNA ligase</fullName>
        <ecNumber evidence="10">6.1.1.15</ecNumber>
    </recommendedName>
    <alternativeName>
        <fullName evidence="10">Prolyl-tRNA synthetase</fullName>
        <shortName evidence="10">ProRS</shortName>
    </alternativeName>
</protein>
<dbReference type="InterPro" id="IPR036754">
    <property type="entry name" value="YbaK/aa-tRNA-synt-asso_dom_sf"/>
</dbReference>
<comment type="subcellular location">
    <subcellularLocation>
        <location evidence="1 10">Cytoplasm</location>
    </subcellularLocation>
</comment>
<dbReference type="CDD" id="cd00861">
    <property type="entry name" value="ProRS_anticodon_short"/>
    <property type="match status" value="1"/>
</dbReference>
<comment type="catalytic activity">
    <reaction evidence="9 10">
        <text>tRNA(Pro) + L-proline + ATP = L-prolyl-tRNA(Pro) + AMP + diphosphate</text>
        <dbReference type="Rhea" id="RHEA:14305"/>
        <dbReference type="Rhea" id="RHEA-COMP:9700"/>
        <dbReference type="Rhea" id="RHEA-COMP:9702"/>
        <dbReference type="ChEBI" id="CHEBI:30616"/>
        <dbReference type="ChEBI" id="CHEBI:33019"/>
        <dbReference type="ChEBI" id="CHEBI:60039"/>
        <dbReference type="ChEBI" id="CHEBI:78442"/>
        <dbReference type="ChEBI" id="CHEBI:78532"/>
        <dbReference type="ChEBI" id="CHEBI:456215"/>
        <dbReference type="EC" id="6.1.1.15"/>
    </reaction>
</comment>
<dbReference type="Gene3D" id="3.30.930.10">
    <property type="entry name" value="Bira Bifunctional Protein, Domain 2"/>
    <property type="match status" value="2"/>
</dbReference>
<comment type="similarity">
    <text evidence="10">Belongs to the class-II aminoacyl-tRNA synthetase family. ProS type 1 subfamily.</text>
</comment>
<dbReference type="InterPro" id="IPR045864">
    <property type="entry name" value="aa-tRNA-synth_II/BPL/LPL"/>
</dbReference>
<evidence type="ECO:0000256" key="8">
    <source>
        <dbReference type="ARBA" id="ARBA00023146"/>
    </source>
</evidence>
<proteinExistence type="inferred from homology"/>
<dbReference type="CDD" id="cd00779">
    <property type="entry name" value="ProRS_core_prok"/>
    <property type="match status" value="1"/>
</dbReference>
<organism evidence="12 13">
    <name type="scientific">Pseudaquabacterium terrae</name>
    <dbReference type="NCBI Taxonomy" id="2732868"/>
    <lineage>
        <taxon>Bacteria</taxon>
        <taxon>Pseudomonadati</taxon>
        <taxon>Pseudomonadota</taxon>
        <taxon>Betaproteobacteria</taxon>
        <taxon>Burkholderiales</taxon>
        <taxon>Sphaerotilaceae</taxon>
        <taxon>Pseudaquabacterium</taxon>
    </lineage>
</organism>
<dbReference type="PROSITE" id="PS50862">
    <property type="entry name" value="AA_TRNA_LIGASE_II"/>
    <property type="match status" value="1"/>
</dbReference>
<dbReference type="NCBIfam" id="NF006625">
    <property type="entry name" value="PRK09194.1"/>
    <property type="match status" value="1"/>
</dbReference>
<dbReference type="InterPro" id="IPR036621">
    <property type="entry name" value="Anticodon-bd_dom_sf"/>
</dbReference>
<evidence type="ECO:0000256" key="4">
    <source>
        <dbReference type="ARBA" id="ARBA00022598"/>
    </source>
</evidence>
<keyword evidence="5 10" id="KW-0547">Nucleotide-binding</keyword>
<keyword evidence="8 10" id="KW-0030">Aminoacyl-tRNA synthetase</keyword>
<evidence type="ECO:0000256" key="10">
    <source>
        <dbReference type="HAMAP-Rule" id="MF_01569"/>
    </source>
</evidence>
<evidence type="ECO:0000256" key="6">
    <source>
        <dbReference type="ARBA" id="ARBA00022840"/>
    </source>
</evidence>
<name>A0ABX2ECT7_9BURK</name>
<dbReference type="GO" id="GO:0004827">
    <property type="term" value="F:proline-tRNA ligase activity"/>
    <property type="evidence" value="ECO:0007669"/>
    <property type="project" value="UniProtKB-EC"/>
</dbReference>
<dbReference type="InterPro" id="IPR044140">
    <property type="entry name" value="ProRS_anticodon_short"/>
</dbReference>
<evidence type="ECO:0000259" key="11">
    <source>
        <dbReference type="PROSITE" id="PS50862"/>
    </source>
</evidence>
<comment type="domain">
    <text evidence="10">Consists of three domains: the N-terminal catalytic domain, the editing domain and the C-terminal anticodon-binding domain.</text>
</comment>
<dbReference type="HAMAP" id="MF_01569">
    <property type="entry name" value="Pro_tRNA_synth_type1"/>
    <property type="match status" value="1"/>
</dbReference>
<dbReference type="Pfam" id="PF03129">
    <property type="entry name" value="HGTP_anticodon"/>
    <property type="match status" value="1"/>
</dbReference>
<evidence type="ECO:0000313" key="12">
    <source>
        <dbReference type="EMBL" id="NRF66652.1"/>
    </source>
</evidence>
<evidence type="ECO:0000256" key="5">
    <source>
        <dbReference type="ARBA" id="ARBA00022741"/>
    </source>
</evidence>
<dbReference type="InterPro" id="IPR007214">
    <property type="entry name" value="YbaK/aa-tRNA-synth-assoc-dom"/>
</dbReference>
<reference evidence="12 13" key="1">
    <citation type="submission" date="2020-05" db="EMBL/GenBank/DDBJ databases">
        <title>Aquincola sp. isolate from soil.</title>
        <authorList>
            <person name="Han J."/>
            <person name="Kim D.-U."/>
        </authorList>
    </citation>
    <scope>NUCLEOTIDE SEQUENCE [LARGE SCALE GENOMIC DNA]</scope>
    <source>
        <strain evidence="12 13">S2</strain>
    </source>
</reference>
<dbReference type="PIRSF" id="PIRSF001535">
    <property type="entry name" value="ProRS_1"/>
    <property type="match status" value="1"/>
</dbReference>
<dbReference type="InterPro" id="IPR004154">
    <property type="entry name" value="Anticodon-bd"/>
</dbReference>
<evidence type="ECO:0000256" key="7">
    <source>
        <dbReference type="ARBA" id="ARBA00022917"/>
    </source>
</evidence>
<feature type="domain" description="Aminoacyl-transfer RNA synthetases class-II family profile" evidence="11">
    <location>
        <begin position="33"/>
        <end position="476"/>
    </location>
</feature>
<dbReference type="Proteomes" id="UP000737171">
    <property type="component" value="Unassembled WGS sequence"/>
</dbReference>
<dbReference type="InterPro" id="IPR004500">
    <property type="entry name" value="Pro-tRNA-synth_IIa_bac-type"/>
</dbReference>
<dbReference type="Pfam" id="PF04073">
    <property type="entry name" value="tRNA_edit"/>
    <property type="match status" value="1"/>
</dbReference>
<keyword evidence="3 10" id="KW-0963">Cytoplasm</keyword>
<evidence type="ECO:0000256" key="9">
    <source>
        <dbReference type="ARBA" id="ARBA00047671"/>
    </source>
</evidence>
<keyword evidence="6 10" id="KW-0067">ATP-binding</keyword>
<dbReference type="NCBIfam" id="TIGR00409">
    <property type="entry name" value="proS_fam_II"/>
    <property type="match status" value="1"/>
</dbReference>
<evidence type="ECO:0000256" key="1">
    <source>
        <dbReference type="ARBA" id="ARBA00004496"/>
    </source>
</evidence>
<keyword evidence="4 10" id="KW-0436">Ligase</keyword>